<keyword evidence="5" id="KW-0949">S-adenosyl-L-methionine</keyword>
<dbReference type="InterPro" id="IPR050714">
    <property type="entry name" value="Cobalamin_biosynth_MTase"/>
</dbReference>
<dbReference type="SUPFAM" id="SSF53790">
    <property type="entry name" value="Tetrapyrrole methylase"/>
    <property type="match status" value="1"/>
</dbReference>
<keyword evidence="3" id="KW-0489">Methyltransferase</keyword>
<keyword evidence="2" id="KW-0169">Cobalamin biosynthesis</keyword>
<dbReference type="PANTHER" id="PTHR43182:SF1">
    <property type="entry name" value="COBALT-PRECORRIN-7 C(5)-METHYLTRANSFERASE"/>
    <property type="match status" value="1"/>
</dbReference>
<evidence type="ECO:0000256" key="3">
    <source>
        <dbReference type="ARBA" id="ARBA00022603"/>
    </source>
</evidence>
<dbReference type="NCBIfam" id="TIGR02467">
    <property type="entry name" value="CbiE"/>
    <property type="match status" value="1"/>
</dbReference>
<dbReference type="InterPro" id="IPR035996">
    <property type="entry name" value="4pyrrol_Methylase_sf"/>
</dbReference>
<accession>A0A3B1CPE7</accession>
<dbReference type="GO" id="GO:0009236">
    <property type="term" value="P:cobalamin biosynthetic process"/>
    <property type="evidence" value="ECO:0007669"/>
    <property type="project" value="UniProtKB-UniPathway"/>
</dbReference>
<dbReference type="EMBL" id="UOGE01000112">
    <property type="protein sequence ID" value="VAX25858.1"/>
    <property type="molecule type" value="Genomic_DNA"/>
</dbReference>
<keyword evidence="4" id="KW-0808">Transferase</keyword>
<dbReference type="GO" id="GO:0008276">
    <property type="term" value="F:protein methyltransferase activity"/>
    <property type="evidence" value="ECO:0007669"/>
    <property type="project" value="InterPro"/>
</dbReference>
<protein>
    <recommendedName>
        <fullName evidence="6">Tetrapyrrole methylase domain-containing protein</fullName>
    </recommendedName>
</protein>
<sequence length="214" mass="23085">MEQELNKIVIVGMGPGSEEYITPAALKAIDGADVVAGSKNLFNLIPDNGAQKIFVGADIEKALGLIEEKLGKGKIAVLVSGDPGIYSFAKLVIKKFGVQACRVIPGVSSVQTAFARVGLDWLDAKIISVHAANPKVDIVETARVGKIALLAGRKESLEWIWSFAKGLKDNRRIFMCENLCLGNEKVYETDLSGLPGLTIPSRTIVLLIRRDILE</sequence>
<dbReference type="InterPro" id="IPR014776">
    <property type="entry name" value="4pyrrole_Mease_sub2"/>
</dbReference>
<evidence type="ECO:0000256" key="1">
    <source>
        <dbReference type="ARBA" id="ARBA00004953"/>
    </source>
</evidence>
<evidence type="ECO:0000313" key="7">
    <source>
        <dbReference type="EMBL" id="VAX25858.1"/>
    </source>
</evidence>
<dbReference type="InterPro" id="IPR014777">
    <property type="entry name" value="4pyrrole_Mease_sub1"/>
</dbReference>
<evidence type="ECO:0000256" key="5">
    <source>
        <dbReference type="ARBA" id="ARBA00022691"/>
    </source>
</evidence>
<gene>
    <name evidence="7" type="ORF">MNBD_NITROSPINAE02-409</name>
</gene>
<dbReference type="CDD" id="cd11644">
    <property type="entry name" value="Precorrin-6Y-MT"/>
    <property type="match status" value="1"/>
</dbReference>
<dbReference type="Pfam" id="PF00590">
    <property type="entry name" value="TP_methylase"/>
    <property type="match status" value="1"/>
</dbReference>
<dbReference type="InterPro" id="IPR012818">
    <property type="entry name" value="CbiE"/>
</dbReference>
<dbReference type="UniPathway" id="UPA00148"/>
<reference evidence="7" key="1">
    <citation type="submission" date="2018-06" db="EMBL/GenBank/DDBJ databases">
        <authorList>
            <person name="Zhirakovskaya E."/>
        </authorList>
    </citation>
    <scope>NUCLEOTIDE SEQUENCE</scope>
</reference>
<dbReference type="GO" id="GO:0032259">
    <property type="term" value="P:methylation"/>
    <property type="evidence" value="ECO:0007669"/>
    <property type="project" value="UniProtKB-KW"/>
</dbReference>
<dbReference type="AlphaFoldDB" id="A0A3B1CPE7"/>
<comment type="pathway">
    <text evidence="1">Cofactor biosynthesis; adenosylcobalamin biosynthesis.</text>
</comment>
<evidence type="ECO:0000259" key="6">
    <source>
        <dbReference type="Pfam" id="PF00590"/>
    </source>
</evidence>
<organism evidence="7">
    <name type="scientific">hydrothermal vent metagenome</name>
    <dbReference type="NCBI Taxonomy" id="652676"/>
    <lineage>
        <taxon>unclassified sequences</taxon>
        <taxon>metagenomes</taxon>
        <taxon>ecological metagenomes</taxon>
    </lineage>
</organism>
<feature type="domain" description="Tetrapyrrole methylase" evidence="6">
    <location>
        <begin position="7"/>
        <end position="193"/>
    </location>
</feature>
<evidence type="ECO:0000256" key="4">
    <source>
        <dbReference type="ARBA" id="ARBA00022679"/>
    </source>
</evidence>
<dbReference type="InterPro" id="IPR000878">
    <property type="entry name" value="4pyrrol_Mease"/>
</dbReference>
<dbReference type="Gene3D" id="3.40.1010.10">
    <property type="entry name" value="Cobalt-precorrin-4 Transmethylase, Domain 1"/>
    <property type="match status" value="1"/>
</dbReference>
<name>A0A3B1CPE7_9ZZZZ</name>
<dbReference type="Gene3D" id="3.30.950.10">
    <property type="entry name" value="Methyltransferase, Cobalt-precorrin-4 Transmethylase, Domain 2"/>
    <property type="match status" value="1"/>
</dbReference>
<proteinExistence type="predicted"/>
<dbReference type="PANTHER" id="PTHR43182">
    <property type="entry name" value="COBALT-PRECORRIN-6B C(15)-METHYLTRANSFERASE (DECARBOXYLATING)"/>
    <property type="match status" value="1"/>
</dbReference>
<evidence type="ECO:0000256" key="2">
    <source>
        <dbReference type="ARBA" id="ARBA00022573"/>
    </source>
</evidence>